<protein>
    <submittedName>
        <fullName evidence="2">Uncharacterized protein</fullName>
    </submittedName>
</protein>
<proteinExistence type="predicted"/>
<feature type="compositionally biased region" description="Polar residues" evidence="1">
    <location>
        <begin position="26"/>
        <end position="37"/>
    </location>
</feature>
<feature type="compositionally biased region" description="Basic and acidic residues" evidence="1">
    <location>
        <begin position="1"/>
        <end position="17"/>
    </location>
</feature>
<sequence>MNIELQRNDHHHERTRTDAWGAPGNVGTSVPSQGALA</sequence>
<evidence type="ECO:0000256" key="1">
    <source>
        <dbReference type="SAM" id="MobiDB-lite"/>
    </source>
</evidence>
<dbReference type="AlphaFoldDB" id="A0A7W3PB18"/>
<name>A0A7W3PB18_9ACTN</name>
<evidence type="ECO:0000313" key="3">
    <source>
        <dbReference type="Proteomes" id="UP000580910"/>
    </source>
</evidence>
<dbReference type="Proteomes" id="UP000580910">
    <property type="component" value="Unassembled WGS sequence"/>
</dbReference>
<organism evidence="2 3">
    <name type="scientific">Nocardioides ginsengisegetis</name>
    <dbReference type="NCBI Taxonomy" id="661491"/>
    <lineage>
        <taxon>Bacteria</taxon>
        <taxon>Bacillati</taxon>
        <taxon>Actinomycetota</taxon>
        <taxon>Actinomycetes</taxon>
        <taxon>Propionibacteriales</taxon>
        <taxon>Nocardioidaceae</taxon>
        <taxon>Nocardioides</taxon>
    </lineage>
</organism>
<accession>A0A7W3PB18</accession>
<dbReference type="EMBL" id="JACGXA010000001">
    <property type="protein sequence ID" value="MBA8805106.1"/>
    <property type="molecule type" value="Genomic_DNA"/>
</dbReference>
<feature type="region of interest" description="Disordered" evidence="1">
    <location>
        <begin position="1"/>
        <end position="37"/>
    </location>
</feature>
<evidence type="ECO:0000313" key="2">
    <source>
        <dbReference type="EMBL" id="MBA8805106.1"/>
    </source>
</evidence>
<reference evidence="2 3" key="1">
    <citation type="submission" date="2020-07" db="EMBL/GenBank/DDBJ databases">
        <title>Sequencing the genomes of 1000 actinobacteria strains.</title>
        <authorList>
            <person name="Klenk H.-P."/>
        </authorList>
    </citation>
    <scope>NUCLEOTIDE SEQUENCE [LARGE SCALE GENOMIC DNA]</scope>
    <source>
        <strain evidence="2 3">DSM 21349</strain>
    </source>
</reference>
<keyword evidence="3" id="KW-1185">Reference proteome</keyword>
<comment type="caution">
    <text evidence="2">The sequence shown here is derived from an EMBL/GenBank/DDBJ whole genome shotgun (WGS) entry which is preliminary data.</text>
</comment>
<gene>
    <name evidence="2" type="ORF">FB382_003397</name>
</gene>